<evidence type="ECO:0000313" key="2">
    <source>
        <dbReference type="EMBL" id="OQP40867.1"/>
    </source>
</evidence>
<dbReference type="EMBL" id="LVXG01000067">
    <property type="protein sequence ID" value="OQP40867.1"/>
    <property type="molecule type" value="Genomic_DNA"/>
</dbReference>
<reference evidence="3" key="1">
    <citation type="submission" date="2016-04" db="EMBL/GenBank/DDBJ databases">
        <authorList>
            <person name="Chen L."/>
            <person name="Zhuang W."/>
            <person name="Wang G."/>
        </authorList>
    </citation>
    <scope>NUCLEOTIDE SEQUENCE [LARGE SCALE GENOMIC DNA]</scope>
    <source>
        <strain evidence="3">17621</strain>
    </source>
</reference>
<sequence length="264" mass="29038">MIALSSCSVYRSGQTPDDVYFSPAPTADDSYVTVNNTKRGSRYDNSNPEDNYLSMRQYGSRWNQFDDYNDWQYNGGYYGGYSPYTPYSSFGPSFYGGYGGYGGGFYGGYGIGMPYAMGFYNPWAINTYNPYFNSYYYWNSYYNPYAGGIIVGGSKGNPVAYKAVRNFNMSSYTNRTYSTRNTSNNRPIYTNPNGRYNTSNNNGNTSGGLRRSNDSYYSPGQRSTPTYTPSSAPVRTYSPSSGGSYGGSSGGGGGSSPSRPSRGH</sequence>
<feature type="region of interest" description="Disordered" evidence="1">
    <location>
        <begin position="174"/>
        <end position="264"/>
    </location>
</feature>
<comment type="caution">
    <text evidence="2">The sequence shown here is derived from an EMBL/GenBank/DDBJ whole genome shotgun (WGS) entry which is preliminary data.</text>
</comment>
<dbReference type="AlphaFoldDB" id="A0A1V9E408"/>
<evidence type="ECO:0000313" key="3">
    <source>
        <dbReference type="Proteomes" id="UP000192610"/>
    </source>
</evidence>
<gene>
    <name evidence="2" type="ORF">A4H97_14760</name>
</gene>
<feature type="compositionally biased region" description="Polar residues" evidence="1">
    <location>
        <begin position="214"/>
        <end position="233"/>
    </location>
</feature>
<organism evidence="2 3">
    <name type="scientific">Niastella yeongjuensis</name>
    <dbReference type="NCBI Taxonomy" id="354355"/>
    <lineage>
        <taxon>Bacteria</taxon>
        <taxon>Pseudomonadati</taxon>
        <taxon>Bacteroidota</taxon>
        <taxon>Chitinophagia</taxon>
        <taxon>Chitinophagales</taxon>
        <taxon>Chitinophagaceae</taxon>
        <taxon>Niastella</taxon>
    </lineage>
</organism>
<proteinExistence type="predicted"/>
<protein>
    <submittedName>
        <fullName evidence="2">Uncharacterized protein</fullName>
    </submittedName>
</protein>
<accession>A0A1V9E408</accession>
<feature type="compositionally biased region" description="Gly residues" evidence="1">
    <location>
        <begin position="243"/>
        <end position="255"/>
    </location>
</feature>
<feature type="compositionally biased region" description="Low complexity" evidence="1">
    <location>
        <begin position="174"/>
        <end position="210"/>
    </location>
</feature>
<evidence type="ECO:0000256" key="1">
    <source>
        <dbReference type="SAM" id="MobiDB-lite"/>
    </source>
</evidence>
<dbReference type="Proteomes" id="UP000192610">
    <property type="component" value="Unassembled WGS sequence"/>
</dbReference>
<keyword evidence="3" id="KW-1185">Reference proteome</keyword>
<dbReference type="STRING" id="354355.SAMN05660816_04099"/>
<name>A0A1V9E408_9BACT</name>